<evidence type="ECO:0000256" key="1">
    <source>
        <dbReference type="SAM" id="MobiDB-lite"/>
    </source>
</evidence>
<comment type="caution">
    <text evidence="2">The sequence shown here is derived from an EMBL/GenBank/DDBJ whole genome shotgun (WGS) entry which is preliminary data.</text>
</comment>
<reference evidence="2 3" key="1">
    <citation type="submission" date="2021-01" db="EMBL/GenBank/DDBJ databases">
        <title>Whole genome shotgun sequence of Microbispora siamensis NBRC 104113.</title>
        <authorList>
            <person name="Komaki H."/>
            <person name="Tamura T."/>
        </authorList>
    </citation>
    <scope>NUCLEOTIDE SEQUENCE [LARGE SCALE GENOMIC DNA]</scope>
    <source>
        <strain evidence="2 3">NBRC 104113</strain>
    </source>
</reference>
<evidence type="ECO:0008006" key="4">
    <source>
        <dbReference type="Google" id="ProtNLM"/>
    </source>
</evidence>
<organism evidence="2 3">
    <name type="scientific">Microbispora siamensis</name>
    <dbReference type="NCBI Taxonomy" id="564413"/>
    <lineage>
        <taxon>Bacteria</taxon>
        <taxon>Bacillati</taxon>
        <taxon>Actinomycetota</taxon>
        <taxon>Actinomycetes</taxon>
        <taxon>Streptosporangiales</taxon>
        <taxon>Streptosporangiaceae</taxon>
        <taxon>Microbispora</taxon>
    </lineage>
</organism>
<dbReference type="Proteomes" id="UP000660454">
    <property type="component" value="Unassembled WGS sequence"/>
</dbReference>
<evidence type="ECO:0000313" key="2">
    <source>
        <dbReference type="EMBL" id="GIH60062.1"/>
    </source>
</evidence>
<accession>A0ABQ4GF48</accession>
<sequence length="197" mass="20997">MPFLDALSLKGRHAVVAETVTAEGAPDIGRGAIARQPAHLIAPPPARGDRSTHDHRKEPVMTNSPLAGCPDAVRAYMSLTTGGDRAAATVCFAEAAHVADDGRDYRGTGEIRRWLDRVAGEYTYTVTPLSARVGGVAGPTIVTCRLEGTFPGSPVELDYRFDLDGAGRIARLEIVVHDPHAGAEPRSSRLALKPVRR</sequence>
<feature type="compositionally biased region" description="Basic and acidic residues" evidence="1">
    <location>
        <begin position="47"/>
        <end position="59"/>
    </location>
</feature>
<dbReference type="RefSeq" id="WP_204047152.1">
    <property type="nucleotide sequence ID" value="NZ_BOOF01000003.1"/>
</dbReference>
<feature type="region of interest" description="Disordered" evidence="1">
    <location>
        <begin position="41"/>
        <end position="66"/>
    </location>
</feature>
<protein>
    <recommendedName>
        <fullName evidence="4">SnoaL-like domain-containing protein</fullName>
    </recommendedName>
</protein>
<evidence type="ECO:0000313" key="3">
    <source>
        <dbReference type="Proteomes" id="UP000660454"/>
    </source>
</evidence>
<gene>
    <name evidence="2" type="ORF">Msi02_08790</name>
</gene>
<dbReference type="InterPro" id="IPR032710">
    <property type="entry name" value="NTF2-like_dom_sf"/>
</dbReference>
<dbReference type="EMBL" id="BOOF01000003">
    <property type="protein sequence ID" value="GIH60062.1"/>
    <property type="molecule type" value="Genomic_DNA"/>
</dbReference>
<dbReference type="SUPFAM" id="SSF54427">
    <property type="entry name" value="NTF2-like"/>
    <property type="match status" value="1"/>
</dbReference>
<name>A0ABQ4GF48_9ACTN</name>
<proteinExistence type="predicted"/>
<keyword evidence="3" id="KW-1185">Reference proteome</keyword>
<dbReference type="Gene3D" id="3.10.450.50">
    <property type="match status" value="1"/>
</dbReference>